<keyword evidence="2" id="KW-1185">Reference proteome</keyword>
<dbReference type="Proteomes" id="UP000053424">
    <property type="component" value="Unassembled WGS sequence"/>
</dbReference>
<gene>
    <name evidence="1" type="ORF">M413DRAFT_441548</name>
</gene>
<dbReference type="HOGENOM" id="CLU_1378277_0_0_1"/>
<name>A0A0C3CQT2_HEBCY</name>
<reference evidence="1 2" key="1">
    <citation type="submission" date="2014-04" db="EMBL/GenBank/DDBJ databases">
        <authorList>
            <consortium name="DOE Joint Genome Institute"/>
            <person name="Kuo A."/>
            <person name="Gay G."/>
            <person name="Dore J."/>
            <person name="Kohler A."/>
            <person name="Nagy L.G."/>
            <person name="Floudas D."/>
            <person name="Copeland A."/>
            <person name="Barry K.W."/>
            <person name="Cichocki N."/>
            <person name="Veneault-Fourrey C."/>
            <person name="LaButti K."/>
            <person name="Lindquist E.A."/>
            <person name="Lipzen A."/>
            <person name="Lundell T."/>
            <person name="Morin E."/>
            <person name="Murat C."/>
            <person name="Sun H."/>
            <person name="Tunlid A."/>
            <person name="Henrissat B."/>
            <person name="Grigoriev I.V."/>
            <person name="Hibbett D.S."/>
            <person name="Martin F."/>
            <person name="Nordberg H.P."/>
            <person name="Cantor M.N."/>
            <person name="Hua S.X."/>
        </authorList>
    </citation>
    <scope>NUCLEOTIDE SEQUENCE [LARGE SCALE GENOMIC DNA]</scope>
    <source>
        <strain evidence="2">h7</strain>
    </source>
</reference>
<organism evidence="1 2">
    <name type="scientific">Hebeloma cylindrosporum</name>
    <dbReference type="NCBI Taxonomy" id="76867"/>
    <lineage>
        <taxon>Eukaryota</taxon>
        <taxon>Fungi</taxon>
        <taxon>Dikarya</taxon>
        <taxon>Basidiomycota</taxon>
        <taxon>Agaricomycotina</taxon>
        <taxon>Agaricomycetes</taxon>
        <taxon>Agaricomycetidae</taxon>
        <taxon>Agaricales</taxon>
        <taxon>Agaricineae</taxon>
        <taxon>Hymenogastraceae</taxon>
        <taxon>Hebeloma</taxon>
    </lineage>
</organism>
<sequence>MTNFGGVLSHTNKEAGKSPATLKRPKTLFWITHCQLSRDLKRRHPAKLSTLRLSPLDISLLSGDDLPEDEANHGKNIFSESDKLEIPVKDDRYHTVLPKCSFLGHFPLLQPCAWISTVKAHCSPRLRFQFSFGKPFCLLPSFRQFQRSLSPSSYTYFREWHMVQKQGTPQPRKTTFLDQKQLDAKNCCHSYLLFLKVH</sequence>
<evidence type="ECO:0000313" key="1">
    <source>
        <dbReference type="EMBL" id="KIM46454.1"/>
    </source>
</evidence>
<reference evidence="2" key="2">
    <citation type="submission" date="2015-01" db="EMBL/GenBank/DDBJ databases">
        <title>Evolutionary Origins and Diversification of the Mycorrhizal Mutualists.</title>
        <authorList>
            <consortium name="DOE Joint Genome Institute"/>
            <consortium name="Mycorrhizal Genomics Consortium"/>
            <person name="Kohler A."/>
            <person name="Kuo A."/>
            <person name="Nagy L.G."/>
            <person name="Floudas D."/>
            <person name="Copeland A."/>
            <person name="Barry K.W."/>
            <person name="Cichocki N."/>
            <person name="Veneault-Fourrey C."/>
            <person name="LaButti K."/>
            <person name="Lindquist E.A."/>
            <person name="Lipzen A."/>
            <person name="Lundell T."/>
            <person name="Morin E."/>
            <person name="Murat C."/>
            <person name="Riley R."/>
            <person name="Ohm R."/>
            <person name="Sun H."/>
            <person name="Tunlid A."/>
            <person name="Henrissat B."/>
            <person name="Grigoriev I.V."/>
            <person name="Hibbett D.S."/>
            <person name="Martin F."/>
        </authorList>
    </citation>
    <scope>NUCLEOTIDE SEQUENCE [LARGE SCALE GENOMIC DNA]</scope>
    <source>
        <strain evidence="2">h7</strain>
    </source>
</reference>
<dbReference type="AlphaFoldDB" id="A0A0C3CQT2"/>
<proteinExistence type="predicted"/>
<protein>
    <submittedName>
        <fullName evidence="1">Uncharacterized protein</fullName>
    </submittedName>
</protein>
<evidence type="ECO:0000313" key="2">
    <source>
        <dbReference type="Proteomes" id="UP000053424"/>
    </source>
</evidence>
<accession>A0A0C3CQT2</accession>
<dbReference type="EMBL" id="KN831771">
    <property type="protein sequence ID" value="KIM46454.1"/>
    <property type="molecule type" value="Genomic_DNA"/>
</dbReference>